<dbReference type="CTD" id="2595"/>
<keyword evidence="3" id="KW-1185">Reference proteome</keyword>
<reference evidence="2" key="3">
    <citation type="submission" date="2025-09" db="UniProtKB">
        <authorList>
            <consortium name="Ensembl"/>
        </authorList>
    </citation>
    <scope>IDENTIFICATION</scope>
</reference>
<dbReference type="eggNOG" id="KOG1721">
    <property type="taxonomic scope" value="Eukaryota"/>
</dbReference>
<reference evidence="2 3" key="1">
    <citation type="journal article" date="2007" name="Nature">
        <title>Genome of the marsupial Monodelphis domestica reveals innovation in non-coding sequences.</title>
        <authorList>
            <person name="Mikkelsen T.S."/>
            <person name="Wakefield M.J."/>
            <person name="Aken B."/>
            <person name="Amemiya C.T."/>
            <person name="Chang J.L."/>
            <person name="Duke S."/>
            <person name="Garber M."/>
            <person name="Gentles A.J."/>
            <person name="Goodstadt L."/>
            <person name="Heger A."/>
            <person name="Jurka J."/>
            <person name="Kamal M."/>
            <person name="Mauceli E."/>
            <person name="Searle S.M."/>
            <person name="Sharpe T."/>
            <person name="Baker M.L."/>
            <person name="Batzer M.A."/>
            <person name="Benos P.V."/>
            <person name="Belov K."/>
            <person name="Clamp M."/>
            <person name="Cook A."/>
            <person name="Cuff J."/>
            <person name="Das R."/>
            <person name="Davidow L."/>
            <person name="Deakin J.E."/>
            <person name="Fazzari M.J."/>
            <person name="Glass J.L."/>
            <person name="Grabherr M."/>
            <person name="Greally J.M."/>
            <person name="Gu W."/>
            <person name="Hore T.A."/>
            <person name="Huttley G.A."/>
            <person name="Kleber M."/>
            <person name="Jirtle R.L."/>
            <person name="Koina E."/>
            <person name="Lee J.T."/>
            <person name="Mahony S."/>
            <person name="Marra M.A."/>
            <person name="Miller R.D."/>
            <person name="Nicholls R.D."/>
            <person name="Oda M."/>
            <person name="Papenfuss A.T."/>
            <person name="Parra Z.E."/>
            <person name="Pollock D.D."/>
            <person name="Ray D.A."/>
            <person name="Schein J.E."/>
            <person name="Speed T.P."/>
            <person name="Thompson K."/>
            <person name="VandeBerg J.L."/>
            <person name="Wade C.M."/>
            <person name="Walker J.A."/>
            <person name="Waters P.D."/>
            <person name="Webber C."/>
            <person name="Weidman J.R."/>
            <person name="Xie X."/>
            <person name="Zody M.C."/>
            <person name="Baldwin J."/>
            <person name="Abdouelleil A."/>
            <person name="Abdulkadir J."/>
            <person name="Abebe A."/>
            <person name="Abera B."/>
            <person name="Abreu J."/>
            <person name="Acer S.C."/>
            <person name="Aftuck L."/>
            <person name="Alexander A."/>
            <person name="An P."/>
            <person name="Anderson E."/>
            <person name="Anderson S."/>
            <person name="Arachi H."/>
            <person name="Azer M."/>
            <person name="Bachantsang P."/>
            <person name="Barry A."/>
            <person name="Bayul T."/>
            <person name="Berlin A."/>
            <person name="Bessette D."/>
            <person name="Bloom T."/>
            <person name="Bloom T."/>
            <person name="Boguslavskiy L."/>
            <person name="Bonnet C."/>
            <person name="Boukhgalter B."/>
            <person name="Bourzgui I."/>
            <person name="Brown A."/>
            <person name="Cahill P."/>
            <person name="Channer S."/>
            <person name="Cheshatsang Y."/>
            <person name="Chuda L."/>
            <person name="Citroen M."/>
            <person name="Collymore A."/>
            <person name="Cooke P."/>
            <person name="Costello M."/>
            <person name="D'Aco K."/>
            <person name="Daza R."/>
            <person name="De Haan G."/>
            <person name="DeGray S."/>
            <person name="DeMaso C."/>
            <person name="Dhargay N."/>
            <person name="Dooley K."/>
            <person name="Dooley E."/>
            <person name="Doricent M."/>
            <person name="Dorje P."/>
            <person name="Dorjee K."/>
            <person name="Dupes A."/>
            <person name="Elong R."/>
            <person name="Falk J."/>
            <person name="Farina A."/>
            <person name="Faro S."/>
            <person name="Ferguson D."/>
            <person name="Fisher S."/>
            <person name="Foley C.D."/>
            <person name="Franke A."/>
            <person name="Friedrich D."/>
            <person name="Gadbois L."/>
            <person name="Gearin G."/>
            <person name="Gearin C.R."/>
            <person name="Giannoukos G."/>
            <person name="Goode T."/>
            <person name="Graham J."/>
            <person name="Grandbois E."/>
            <person name="Grewal S."/>
            <person name="Gyaltsen K."/>
            <person name="Hafez N."/>
            <person name="Hagos B."/>
            <person name="Hall J."/>
            <person name="Henson C."/>
            <person name="Hollinger A."/>
            <person name="Honan T."/>
            <person name="Huard M.D."/>
            <person name="Hughes L."/>
            <person name="Hurhula B."/>
            <person name="Husby M.E."/>
            <person name="Kamat A."/>
            <person name="Kanga B."/>
            <person name="Kashin S."/>
            <person name="Khazanovich D."/>
            <person name="Kisner P."/>
            <person name="Lance K."/>
            <person name="Lara M."/>
            <person name="Lee W."/>
            <person name="Lennon N."/>
            <person name="Letendre F."/>
            <person name="LeVine R."/>
            <person name="Lipovsky A."/>
            <person name="Liu X."/>
            <person name="Liu J."/>
            <person name="Liu S."/>
            <person name="Lokyitsang T."/>
            <person name="Lokyitsang Y."/>
            <person name="Lubonja R."/>
            <person name="Lui A."/>
            <person name="MacDonald P."/>
            <person name="Magnisalis V."/>
            <person name="Maru K."/>
            <person name="Matthews C."/>
            <person name="McCusker W."/>
            <person name="McDonough S."/>
            <person name="Mehta T."/>
            <person name="Meldrim J."/>
            <person name="Meneus L."/>
            <person name="Mihai O."/>
            <person name="Mihalev A."/>
            <person name="Mihova T."/>
            <person name="Mittelman R."/>
            <person name="Mlenga V."/>
            <person name="Montmayeur A."/>
            <person name="Mulrain L."/>
            <person name="Navidi A."/>
            <person name="Naylor J."/>
            <person name="Negash T."/>
            <person name="Nguyen T."/>
            <person name="Nguyen N."/>
            <person name="Nicol R."/>
            <person name="Norbu C."/>
            <person name="Norbu N."/>
            <person name="Novod N."/>
            <person name="O'Neill B."/>
            <person name="Osman S."/>
            <person name="Markiewicz E."/>
            <person name="Oyono O.L."/>
            <person name="Patti C."/>
            <person name="Phunkhang P."/>
            <person name="Pierre F."/>
            <person name="Priest M."/>
            <person name="Raghuraman S."/>
            <person name="Rege F."/>
            <person name="Reyes R."/>
            <person name="Rise C."/>
            <person name="Rogov P."/>
            <person name="Ross K."/>
            <person name="Ryan E."/>
            <person name="Settipalli S."/>
            <person name="Shea T."/>
            <person name="Sherpa N."/>
            <person name="Shi L."/>
            <person name="Shih D."/>
            <person name="Sparrow T."/>
            <person name="Spaulding J."/>
            <person name="Stalker J."/>
            <person name="Stange-Thomann N."/>
            <person name="Stavropoulos S."/>
            <person name="Stone C."/>
            <person name="Strader C."/>
            <person name="Tesfaye S."/>
            <person name="Thomson T."/>
            <person name="Thoulutsang Y."/>
            <person name="Thoulutsang D."/>
            <person name="Topham K."/>
            <person name="Topping I."/>
            <person name="Tsamla T."/>
            <person name="Vassiliev H."/>
            <person name="Vo A."/>
            <person name="Wangchuk T."/>
            <person name="Wangdi T."/>
            <person name="Weiand M."/>
            <person name="Wilkinson J."/>
            <person name="Wilson A."/>
            <person name="Yadav S."/>
            <person name="Young G."/>
            <person name="Yu Q."/>
            <person name="Zembek L."/>
            <person name="Zhong D."/>
            <person name="Zimmer A."/>
            <person name="Zwirko Z."/>
            <person name="Jaffe D.B."/>
            <person name="Alvarez P."/>
            <person name="Brockman W."/>
            <person name="Butler J."/>
            <person name="Chin C."/>
            <person name="Gnerre S."/>
            <person name="MacCallum I."/>
            <person name="Graves J.A."/>
            <person name="Ponting C.P."/>
            <person name="Breen M."/>
            <person name="Samollow P.B."/>
            <person name="Lander E.S."/>
            <person name="Lindblad-Toh K."/>
        </authorList>
    </citation>
    <scope>NUCLEOTIDE SEQUENCE [LARGE SCALE GENOMIC DNA]</scope>
</reference>
<dbReference type="HOGENOM" id="CLU_067829_0_0_1"/>
<evidence type="ECO:0000256" key="1">
    <source>
        <dbReference type="SAM" id="MobiDB-lite"/>
    </source>
</evidence>
<protein>
    <submittedName>
        <fullName evidence="2">Glucosidase alpha, neutral C</fullName>
    </submittedName>
</protein>
<organism evidence="2 3">
    <name type="scientific">Monodelphis domestica</name>
    <name type="common">Gray short-tailed opossum</name>
    <dbReference type="NCBI Taxonomy" id="13616"/>
    <lineage>
        <taxon>Eukaryota</taxon>
        <taxon>Metazoa</taxon>
        <taxon>Chordata</taxon>
        <taxon>Craniata</taxon>
        <taxon>Vertebrata</taxon>
        <taxon>Euteleostomi</taxon>
        <taxon>Mammalia</taxon>
        <taxon>Metatheria</taxon>
        <taxon>Didelphimorphia</taxon>
        <taxon>Didelphidae</taxon>
        <taxon>Monodelphis</taxon>
    </lineage>
</organism>
<dbReference type="GeneID" id="100010022"/>
<dbReference type="Ensembl" id="ENSMODT00000022728.3">
    <property type="protein sequence ID" value="ENSMODP00000022338.3"/>
    <property type="gene ID" value="ENSMODG00000017915.4"/>
</dbReference>
<evidence type="ECO:0000313" key="2">
    <source>
        <dbReference type="Ensembl" id="ENSMODP00000022338.3"/>
    </source>
</evidence>
<dbReference type="RefSeq" id="XP_016283027.1">
    <property type="nucleotide sequence ID" value="XM_016427541.2"/>
</dbReference>
<sequence>MEAAGSEDAISFQDEAVDKSIFKDCNKIGFYRRQKLLPRKNTYRALLDSVTSGKDSTKFQIINEVNKLRHRDQSLGDLDTLMEEESRVQEVPQDLTIRQHPTWWEAEETEVSHLPIKTENDEEPVDQTPGCSQDFTCNTSCSFLKEEDVPLSPSMATAGVSCKAEPENDTCQPPSFLPFASSKADGDGPLPNQPPPRRIRQRRRSLANTISAEMARNRRLTWDLAKRSEAHLDRLIAIGERANAQREVDNVLRRESVLAVNQLATTVEGAISALHQFNELLDHSLNPGKS</sequence>
<accession>F7F2Q2</accession>
<gene>
    <name evidence="2" type="primary">GANC</name>
</gene>
<proteinExistence type="predicted"/>
<dbReference type="OrthoDB" id="3237269at2759"/>
<dbReference type="Bgee" id="ENSMODG00000017915">
    <property type="expression patterns" value="Expressed in heart and 20 other cell types or tissues"/>
</dbReference>
<dbReference type="GeneTree" id="ENSGT00940000159230"/>
<dbReference type="AlphaFoldDB" id="F7F2Q2"/>
<reference evidence="2" key="2">
    <citation type="submission" date="2025-08" db="UniProtKB">
        <authorList>
            <consortium name="Ensembl"/>
        </authorList>
    </citation>
    <scope>IDENTIFICATION</scope>
</reference>
<feature type="region of interest" description="Disordered" evidence="1">
    <location>
        <begin position="164"/>
        <end position="202"/>
    </location>
</feature>
<name>F7F2Q2_MONDO</name>
<dbReference type="ExpressionAtlas" id="F7F2Q2">
    <property type="expression patterns" value="baseline"/>
</dbReference>
<evidence type="ECO:0000313" key="3">
    <source>
        <dbReference type="Proteomes" id="UP000002280"/>
    </source>
</evidence>
<dbReference type="Proteomes" id="UP000002280">
    <property type="component" value="Chromosome 1"/>
</dbReference>